<feature type="region of interest" description="Disordered" evidence="1">
    <location>
        <begin position="478"/>
        <end position="534"/>
    </location>
</feature>
<evidence type="ECO:0000313" key="2">
    <source>
        <dbReference type="EMBL" id="WAR29136.1"/>
    </source>
</evidence>
<feature type="compositionally biased region" description="Acidic residues" evidence="1">
    <location>
        <begin position="521"/>
        <end position="534"/>
    </location>
</feature>
<name>A0ABY7G7V8_MYAAR</name>
<proteinExistence type="predicted"/>
<gene>
    <name evidence="2" type="ORF">MAR_002704</name>
</gene>
<evidence type="ECO:0000313" key="3">
    <source>
        <dbReference type="Proteomes" id="UP001164746"/>
    </source>
</evidence>
<accession>A0ABY7G7V8</accession>
<dbReference type="EMBL" id="CP111027">
    <property type="protein sequence ID" value="WAR29136.1"/>
    <property type="molecule type" value="Genomic_DNA"/>
</dbReference>
<feature type="compositionally biased region" description="Basic and acidic residues" evidence="1">
    <location>
        <begin position="504"/>
        <end position="513"/>
    </location>
</feature>
<organism evidence="2 3">
    <name type="scientific">Mya arenaria</name>
    <name type="common">Soft-shell clam</name>
    <dbReference type="NCBI Taxonomy" id="6604"/>
    <lineage>
        <taxon>Eukaryota</taxon>
        <taxon>Metazoa</taxon>
        <taxon>Spiralia</taxon>
        <taxon>Lophotrochozoa</taxon>
        <taxon>Mollusca</taxon>
        <taxon>Bivalvia</taxon>
        <taxon>Autobranchia</taxon>
        <taxon>Heteroconchia</taxon>
        <taxon>Euheterodonta</taxon>
        <taxon>Imparidentia</taxon>
        <taxon>Neoheterodontei</taxon>
        <taxon>Myida</taxon>
        <taxon>Myoidea</taxon>
        <taxon>Myidae</taxon>
        <taxon>Mya</taxon>
    </lineage>
</organism>
<dbReference type="Proteomes" id="UP001164746">
    <property type="component" value="Chromosome 16"/>
</dbReference>
<protein>
    <submittedName>
        <fullName evidence="2">Uncharacterized protein</fullName>
    </submittedName>
</protein>
<sequence>MKQTMAIALSPHYKSVSEKTSSSETHRSMQLVIVGVQPDTCATSSQYQKTRVQACTHTTSTPYRKSRTWPDSPLPLGTGNLIKRRLLDAKISHTEYLELNPRTQPGSIAPFDWSRNTRTYVSIPLGSENLGWNLTQASLPPDNENLIATTLMPPFPGKRLPFPRNRKPRSQPVHASLPFETENLGRNMRPIASISKTYIQPGTYVHSPSRQINLGRNSAKSSSPLDFENLRRKLVHASFPFEIENIGGNMPHAALPLETEKLGRNLVHVSIHLETEFKVVTRNQGRKVISIGYVDNRCETSPPELPFFARCLCLNITVFSCTLTGVNFFSCNGGFPGGGGHKQDLAPTQKHRGNRCSVETNKYSVAAKAFAIDKNDTIKVQVNGIFVASCNPQNNTAEMRKPELKDLFGISITPTSPPAQDDDQQASIRLTMLNKEDETVPKTNGLVISNVNAPNAVEVLSNGTALVKVEDVSDGNALGEVEDVSDGNAHSEVEDVSDGNALGKVEDVSDDNAHSACVDELNGDADSADPDETH</sequence>
<keyword evidence="3" id="KW-1185">Reference proteome</keyword>
<evidence type="ECO:0000256" key="1">
    <source>
        <dbReference type="SAM" id="MobiDB-lite"/>
    </source>
</evidence>
<reference evidence="2" key="1">
    <citation type="submission" date="2022-11" db="EMBL/GenBank/DDBJ databases">
        <title>Centuries of genome instability and evolution in soft-shell clam transmissible cancer (bioRxiv).</title>
        <authorList>
            <person name="Hart S.F.M."/>
            <person name="Yonemitsu M.A."/>
            <person name="Giersch R.M."/>
            <person name="Beal B.F."/>
            <person name="Arriagada G."/>
            <person name="Davis B.W."/>
            <person name="Ostrander E.A."/>
            <person name="Goff S.P."/>
            <person name="Metzger M.J."/>
        </authorList>
    </citation>
    <scope>NUCLEOTIDE SEQUENCE</scope>
    <source>
        <strain evidence="2">MELC-2E11</strain>
        <tissue evidence="2">Siphon/mantle</tissue>
    </source>
</reference>